<keyword evidence="1" id="KW-1133">Transmembrane helix</keyword>
<keyword evidence="3" id="KW-1185">Reference proteome</keyword>
<reference evidence="2 3" key="1">
    <citation type="submission" date="2016-01" db="EMBL/GenBank/DDBJ databases">
        <title>Genome sequencing of Roseivirga echinicomitans KMM 6058.</title>
        <authorList>
            <person name="Selvaratnam C."/>
            <person name="Thevarajoo S."/>
            <person name="Goh K.M."/>
            <person name="Ee R."/>
            <person name="Chan K.-G."/>
            <person name="Chong C.S."/>
        </authorList>
    </citation>
    <scope>NUCLEOTIDE SEQUENCE [LARGE SCALE GENOMIC DNA]</scope>
    <source>
        <strain evidence="2 3">KMM 6058</strain>
    </source>
</reference>
<comment type="caution">
    <text evidence="2">The sequence shown here is derived from an EMBL/GenBank/DDBJ whole genome shotgun (WGS) entry which is preliminary data.</text>
</comment>
<dbReference type="EMBL" id="LRDB01000045">
    <property type="protein sequence ID" value="KYG75440.1"/>
    <property type="molecule type" value="Genomic_DNA"/>
</dbReference>
<feature type="transmembrane region" description="Helical" evidence="1">
    <location>
        <begin position="52"/>
        <end position="76"/>
    </location>
</feature>
<evidence type="ECO:0000256" key="1">
    <source>
        <dbReference type="SAM" id="Phobius"/>
    </source>
</evidence>
<protein>
    <submittedName>
        <fullName evidence="2">Uncharacterized protein</fullName>
    </submittedName>
</protein>
<keyword evidence="1" id="KW-0472">Membrane</keyword>
<dbReference type="RefSeq" id="WP_068416793.1">
    <property type="nucleotide sequence ID" value="NZ_LRDB01000045.1"/>
</dbReference>
<dbReference type="STRING" id="296218.AWN68_07800"/>
<gene>
    <name evidence="2" type="ORF">AWN68_07800</name>
</gene>
<name>A0A150X9U3_9BACT</name>
<accession>A0A150X9U3</accession>
<sequence>MAYTEVEADLLPEELKKAKINLIGVLIFMLIFFAFVKFFFWDNLISDVDEMLPLIMFGVFFLFFFAILGFIMKGFILDFVKKKKLILTGTVTDKRIDISTHRSGGSGRGGSSRSSTKRTYYLYFDEKQLSVNINIYNRTPVGSEVEIHYSKYSQSIFSDKIIAEAEVSEEKIKAIVPDVDKDQNFVPKERELQMTKDDFELLKKARNREIKSRLIVFFILGWVVIGPLFSGFWLVTIMLFPFTIWWFMVVKKMIKYMLAYRNEVNSGLKIVYSELVLDRFRQTGNTRGFMVRTNNQLISVNEDSYEQLKIGDLIIVFKGKATGWIFGFMTSDNQFYEVKADASLKKKSGK</sequence>
<proteinExistence type="predicted"/>
<dbReference type="AlphaFoldDB" id="A0A150X9U3"/>
<evidence type="ECO:0000313" key="2">
    <source>
        <dbReference type="EMBL" id="KYG75440.1"/>
    </source>
</evidence>
<feature type="transmembrane region" description="Helical" evidence="1">
    <location>
        <begin position="210"/>
        <end position="225"/>
    </location>
</feature>
<organism evidence="2 3">
    <name type="scientific">Roseivirga echinicomitans</name>
    <dbReference type="NCBI Taxonomy" id="296218"/>
    <lineage>
        <taxon>Bacteria</taxon>
        <taxon>Pseudomonadati</taxon>
        <taxon>Bacteroidota</taxon>
        <taxon>Cytophagia</taxon>
        <taxon>Cytophagales</taxon>
        <taxon>Roseivirgaceae</taxon>
        <taxon>Roseivirga</taxon>
    </lineage>
</organism>
<dbReference type="Proteomes" id="UP000075615">
    <property type="component" value="Unassembled WGS sequence"/>
</dbReference>
<dbReference type="OrthoDB" id="982900at2"/>
<evidence type="ECO:0000313" key="3">
    <source>
        <dbReference type="Proteomes" id="UP000075615"/>
    </source>
</evidence>
<keyword evidence="1" id="KW-0812">Transmembrane</keyword>
<feature type="transmembrane region" description="Helical" evidence="1">
    <location>
        <begin position="20"/>
        <end position="40"/>
    </location>
</feature>